<accession>A0A7S4JL70</accession>
<comment type="similarity">
    <text evidence="1">Belongs to the glutaminase family.</text>
</comment>
<feature type="domain" description="EF-hand" evidence="9">
    <location>
        <begin position="247"/>
        <end position="282"/>
    </location>
</feature>
<name>A0A7S4JL70_9EUKA</name>
<dbReference type="EMBL" id="HBKR01001573">
    <property type="protein sequence ID" value="CAE2266910.1"/>
    <property type="molecule type" value="Transcribed_RNA"/>
</dbReference>
<dbReference type="PROSITE" id="PS50088">
    <property type="entry name" value="ANK_REPEAT"/>
    <property type="match status" value="1"/>
</dbReference>
<dbReference type="InterPro" id="IPR015868">
    <property type="entry name" value="Glutaminase"/>
</dbReference>
<proteinExistence type="inferred from homology"/>
<dbReference type="InterPro" id="IPR002048">
    <property type="entry name" value="EF_hand_dom"/>
</dbReference>
<dbReference type="EC" id="3.5.1.2" evidence="3"/>
<feature type="repeat" description="ANK" evidence="7">
    <location>
        <begin position="667"/>
        <end position="699"/>
    </location>
</feature>
<keyword evidence="4" id="KW-0378">Hydrolase</keyword>
<dbReference type="CDD" id="cd00051">
    <property type="entry name" value="EFh"/>
    <property type="match status" value="1"/>
</dbReference>
<dbReference type="GO" id="GO:0006543">
    <property type="term" value="P:L-glutamine catabolic process"/>
    <property type="evidence" value="ECO:0007669"/>
    <property type="project" value="TreeGrafter"/>
</dbReference>
<evidence type="ECO:0000256" key="3">
    <source>
        <dbReference type="ARBA" id="ARBA00012918"/>
    </source>
</evidence>
<evidence type="ECO:0000259" key="9">
    <source>
        <dbReference type="PROSITE" id="PS50222"/>
    </source>
</evidence>
<dbReference type="AlphaFoldDB" id="A0A7S4JL70"/>
<dbReference type="SUPFAM" id="SSF47473">
    <property type="entry name" value="EF-hand"/>
    <property type="match status" value="1"/>
</dbReference>
<feature type="compositionally biased region" description="Polar residues" evidence="8">
    <location>
        <begin position="130"/>
        <end position="153"/>
    </location>
</feature>
<feature type="region of interest" description="Disordered" evidence="8">
    <location>
        <begin position="730"/>
        <end position="780"/>
    </location>
</feature>
<feature type="compositionally biased region" description="Low complexity" evidence="8">
    <location>
        <begin position="748"/>
        <end position="770"/>
    </location>
</feature>
<feature type="region of interest" description="Disordered" evidence="8">
    <location>
        <begin position="1"/>
        <end position="212"/>
    </location>
</feature>
<dbReference type="SMART" id="SM00248">
    <property type="entry name" value="ANK"/>
    <property type="match status" value="1"/>
</dbReference>
<dbReference type="SMART" id="SM00054">
    <property type="entry name" value="EFh"/>
    <property type="match status" value="2"/>
</dbReference>
<comment type="catalytic activity">
    <reaction evidence="6">
        <text>L-glutamine + H2O = L-glutamate + NH4(+)</text>
        <dbReference type="Rhea" id="RHEA:15889"/>
        <dbReference type="ChEBI" id="CHEBI:15377"/>
        <dbReference type="ChEBI" id="CHEBI:28938"/>
        <dbReference type="ChEBI" id="CHEBI:29985"/>
        <dbReference type="ChEBI" id="CHEBI:58359"/>
        <dbReference type="EC" id="3.5.1.2"/>
    </reaction>
</comment>
<comment type="subunit">
    <text evidence="2">Homotetramer.</text>
</comment>
<evidence type="ECO:0000256" key="1">
    <source>
        <dbReference type="ARBA" id="ARBA00011076"/>
    </source>
</evidence>
<organism evidence="10">
    <name type="scientific">Paramoeba aestuarina</name>
    <dbReference type="NCBI Taxonomy" id="180227"/>
    <lineage>
        <taxon>Eukaryota</taxon>
        <taxon>Amoebozoa</taxon>
        <taxon>Discosea</taxon>
        <taxon>Flabellinia</taxon>
        <taxon>Dactylopodida</taxon>
        <taxon>Paramoebidae</taxon>
        <taxon>Paramoeba</taxon>
    </lineage>
</organism>
<dbReference type="InterPro" id="IPR012338">
    <property type="entry name" value="Beta-lactam/transpept-like"/>
</dbReference>
<feature type="compositionally biased region" description="Basic and acidic residues" evidence="8">
    <location>
        <begin position="730"/>
        <end position="742"/>
    </location>
</feature>
<sequence length="780" mass="85035">MQANRGLPGDSPSLTRKRSGSTSKRSKFSLPIFGIGSHHAKTPSPCNKEEGPSRGKSSSSGSVTSPRCSGGITSPRGSASQSSLTSPRGVGATSPFKPVGITSSFSTITSPRGTGGLSSPHNTSARDTRTTSPHNTSPGPSQGTSPFSFSMSSPGIARAGTPRAASMGSPIIRNKKKITMDAVGPTGAFSPRGKNVSVSGKRSRSNSDAHKEGIDQQLATLLRNLDLDGDEKVTIKEFRLPLSSTGLHPHVVNQAIKIVDEDNDGNITFEEIMKLRTESHNWILNALLNDLAIRDYTAFTEILDECYEAALNETNVEDTFIDDCCGDLTEEEEEAFAAAFCSVDGQHWVKGSSKRWTLQGCSYPIMYCLAIEKVGPQTVHTIVGQEPRGQGSTEYRMDKNGKPHNPMITLGAIATASLVEPEKDLADRFQEFVHVTQRLTGKEQMEGGNDDKEEITFNNFCYLKTSEGAVREYSLAYSAKENNAFPNVESHDDLTNLLRFHFMTESLELNVSQLSIVAATLARGGINPITRKRVFASETVQNCLSVLFTCGLKDLTGGFAFEIGLPAKCGRSGLMMVVVPGVGGFATHSPLMRENEDVSCKGINFCYQLIKRLPFHIFDPESAKLDQVDSEYADVYQLIYSAANGDLASVSRFVVHQELDVNSTDYDKRTPLHLAVAERRIVVVKFLLEQGAEVDCKDRFGKTPLDETKGDSALYDLLKSYYPTEHVPEYQEAEKKAPEKKTPPLTSPPTTHSDSLYSKKNSSNSKRLSNIPTTFDEFLC</sequence>
<dbReference type="SUPFAM" id="SSF48403">
    <property type="entry name" value="Ankyrin repeat"/>
    <property type="match status" value="1"/>
</dbReference>
<evidence type="ECO:0000256" key="7">
    <source>
        <dbReference type="PROSITE-ProRule" id="PRU00023"/>
    </source>
</evidence>
<evidence type="ECO:0000256" key="8">
    <source>
        <dbReference type="SAM" id="MobiDB-lite"/>
    </source>
</evidence>
<dbReference type="GO" id="GO:0005509">
    <property type="term" value="F:calcium ion binding"/>
    <property type="evidence" value="ECO:0007669"/>
    <property type="project" value="InterPro"/>
</dbReference>
<dbReference type="Pfam" id="PF04960">
    <property type="entry name" value="Glutaminase"/>
    <property type="match status" value="1"/>
</dbReference>
<dbReference type="PROSITE" id="PS50222">
    <property type="entry name" value="EF_HAND_2"/>
    <property type="match status" value="1"/>
</dbReference>
<evidence type="ECO:0000256" key="6">
    <source>
        <dbReference type="ARBA" id="ARBA00049534"/>
    </source>
</evidence>
<dbReference type="Gene3D" id="1.25.40.20">
    <property type="entry name" value="Ankyrin repeat-containing domain"/>
    <property type="match status" value="1"/>
</dbReference>
<dbReference type="Gene3D" id="3.40.710.10">
    <property type="entry name" value="DD-peptidase/beta-lactamase superfamily"/>
    <property type="match status" value="1"/>
</dbReference>
<feature type="compositionally biased region" description="Basic residues" evidence="8">
    <location>
        <begin position="15"/>
        <end position="27"/>
    </location>
</feature>
<dbReference type="InterPro" id="IPR036770">
    <property type="entry name" value="Ankyrin_rpt-contain_sf"/>
</dbReference>
<evidence type="ECO:0000313" key="10">
    <source>
        <dbReference type="EMBL" id="CAE2266910.1"/>
    </source>
</evidence>
<feature type="compositionally biased region" description="Polar residues" evidence="8">
    <location>
        <begin position="101"/>
        <end position="123"/>
    </location>
</feature>
<dbReference type="PROSITE" id="PS00018">
    <property type="entry name" value="EF_HAND_1"/>
    <property type="match status" value="1"/>
</dbReference>
<evidence type="ECO:0000256" key="5">
    <source>
        <dbReference type="ARBA" id="ARBA00022837"/>
    </source>
</evidence>
<dbReference type="PROSITE" id="PS50297">
    <property type="entry name" value="ANK_REP_REGION"/>
    <property type="match status" value="1"/>
</dbReference>
<dbReference type="GO" id="GO:0006537">
    <property type="term" value="P:glutamate biosynthetic process"/>
    <property type="evidence" value="ECO:0007669"/>
    <property type="project" value="TreeGrafter"/>
</dbReference>
<dbReference type="SUPFAM" id="SSF56601">
    <property type="entry name" value="beta-lactamase/transpeptidase-like"/>
    <property type="match status" value="1"/>
</dbReference>
<dbReference type="Gene3D" id="1.10.238.10">
    <property type="entry name" value="EF-hand"/>
    <property type="match status" value="1"/>
</dbReference>
<evidence type="ECO:0000256" key="4">
    <source>
        <dbReference type="ARBA" id="ARBA00022801"/>
    </source>
</evidence>
<keyword evidence="7" id="KW-0040">ANK repeat</keyword>
<keyword evidence="5" id="KW-0106">Calcium</keyword>
<reference evidence="10" key="1">
    <citation type="submission" date="2021-01" db="EMBL/GenBank/DDBJ databases">
        <authorList>
            <person name="Corre E."/>
            <person name="Pelletier E."/>
            <person name="Niang G."/>
            <person name="Scheremetjew M."/>
            <person name="Finn R."/>
            <person name="Kale V."/>
            <person name="Holt S."/>
            <person name="Cochrane G."/>
            <person name="Meng A."/>
            <person name="Brown T."/>
            <person name="Cohen L."/>
        </authorList>
    </citation>
    <scope>NUCLEOTIDE SEQUENCE</scope>
    <source>
        <strain evidence="10">SoJaBio B1-5/56/2</strain>
    </source>
</reference>
<dbReference type="InterPro" id="IPR011992">
    <property type="entry name" value="EF-hand-dom_pair"/>
</dbReference>
<dbReference type="GO" id="GO:0004359">
    <property type="term" value="F:glutaminase activity"/>
    <property type="evidence" value="ECO:0007669"/>
    <property type="project" value="UniProtKB-EC"/>
</dbReference>
<dbReference type="PANTHER" id="PTHR12544">
    <property type="entry name" value="GLUTAMINASE"/>
    <property type="match status" value="1"/>
</dbReference>
<feature type="compositionally biased region" description="Low complexity" evidence="8">
    <location>
        <begin position="54"/>
        <end position="70"/>
    </location>
</feature>
<feature type="compositionally biased region" description="Polar residues" evidence="8">
    <location>
        <begin position="71"/>
        <end position="86"/>
    </location>
</feature>
<dbReference type="InterPro" id="IPR018247">
    <property type="entry name" value="EF_Hand_1_Ca_BS"/>
</dbReference>
<dbReference type="Pfam" id="PF12796">
    <property type="entry name" value="Ank_2"/>
    <property type="match status" value="1"/>
</dbReference>
<dbReference type="InterPro" id="IPR002110">
    <property type="entry name" value="Ankyrin_rpt"/>
</dbReference>
<gene>
    <name evidence="10" type="ORF">NAES01612_LOCUS989</name>
</gene>
<evidence type="ECO:0000256" key="2">
    <source>
        <dbReference type="ARBA" id="ARBA00011881"/>
    </source>
</evidence>
<protein>
    <recommendedName>
        <fullName evidence="3">glutaminase</fullName>
        <ecNumber evidence="3">3.5.1.2</ecNumber>
    </recommendedName>
</protein>
<dbReference type="PANTHER" id="PTHR12544:SF29">
    <property type="entry name" value="GLUTAMINASE"/>
    <property type="match status" value="1"/>
</dbReference>